<comment type="catalytic activity">
    <reaction evidence="6">
        <text>L-aspartate + 2-oxoglutarate = oxaloacetate + L-glutamate</text>
        <dbReference type="Rhea" id="RHEA:21824"/>
        <dbReference type="ChEBI" id="CHEBI:16452"/>
        <dbReference type="ChEBI" id="CHEBI:16810"/>
        <dbReference type="ChEBI" id="CHEBI:29985"/>
        <dbReference type="ChEBI" id="CHEBI:29991"/>
        <dbReference type="EC" id="2.6.1.1"/>
    </reaction>
</comment>
<keyword evidence="4 7" id="KW-0808">Transferase</keyword>
<dbReference type="EC" id="2.6.1.-" evidence="7"/>
<comment type="caution">
    <text evidence="9">The sequence shown here is derived from an EMBL/GenBank/DDBJ whole genome shotgun (WGS) entry which is preliminary data.</text>
</comment>
<comment type="cofactor">
    <cofactor evidence="1 7">
        <name>pyridoxal 5'-phosphate</name>
        <dbReference type="ChEBI" id="CHEBI:597326"/>
    </cofactor>
</comment>
<reference evidence="9 10" key="1">
    <citation type="submission" date="2019-03" db="EMBL/GenBank/DDBJ databases">
        <title>Genomic Encyclopedia of Type Strains, Phase IV (KMG-IV): sequencing the most valuable type-strain genomes for metagenomic binning, comparative biology and taxonomic classification.</title>
        <authorList>
            <person name="Goeker M."/>
        </authorList>
    </citation>
    <scope>NUCLEOTIDE SEQUENCE [LARGE SCALE GENOMIC DNA]</scope>
    <source>
        <strain evidence="9 10">DSM 4868</strain>
    </source>
</reference>
<keyword evidence="3 7" id="KW-0032">Aminotransferase</keyword>
<evidence type="ECO:0000256" key="3">
    <source>
        <dbReference type="ARBA" id="ARBA00022576"/>
    </source>
</evidence>
<dbReference type="InterPro" id="IPR050596">
    <property type="entry name" value="AspAT/PAT-like"/>
</dbReference>
<evidence type="ECO:0000313" key="10">
    <source>
        <dbReference type="Proteomes" id="UP000295142"/>
    </source>
</evidence>
<protein>
    <recommendedName>
        <fullName evidence="7">Aminotransferase</fullName>
        <ecNumber evidence="7">2.6.1.-</ecNumber>
    </recommendedName>
</protein>
<evidence type="ECO:0000256" key="2">
    <source>
        <dbReference type="ARBA" id="ARBA00007441"/>
    </source>
</evidence>
<dbReference type="PANTHER" id="PTHR46383:SF2">
    <property type="entry name" value="AMINOTRANSFERASE"/>
    <property type="match status" value="1"/>
</dbReference>
<dbReference type="CDD" id="cd00609">
    <property type="entry name" value="AAT_like"/>
    <property type="match status" value="1"/>
</dbReference>
<keyword evidence="5" id="KW-0663">Pyridoxal phosphate</keyword>
<accession>A0A4R2KDF8</accession>
<evidence type="ECO:0000259" key="8">
    <source>
        <dbReference type="Pfam" id="PF00155"/>
    </source>
</evidence>
<dbReference type="RefSeq" id="WP_132545002.1">
    <property type="nucleotide sequence ID" value="NZ_SLWW01000008.1"/>
</dbReference>
<dbReference type="Pfam" id="PF00155">
    <property type="entry name" value="Aminotran_1_2"/>
    <property type="match status" value="1"/>
</dbReference>
<evidence type="ECO:0000256" key="6">
    <source>
        <dbReference type="ARBA" id="ARBA00049185"/>
    </source>
</evidence>
<evidence type="ECO:0000256" key="5">
    <source>
        <dbReference type="ARBA" id="ARBA00022898"/>
    </source>
</evidence>
<sequence length="379" mass="40596">MRVSSRGDVDPFIVMDVMAAAARAEAQGARIIHMEVGQPGTPAPAAARAALAKAMEAGPLGYTVGLGLPALRARIARLYGEWYGVDLNPERVVITPGSSGGFTLAFTSLFDVGARVGIGAPGYPSYKAILQALGLETVMIGTEAQHRFQPVPGDLPSKLDGLLVASPANPTGTMLDHDALGALIGACADRGAAFISDEIYHGIEYERKAVTALEITDQTYVINSFSKYFSMTGWRVGWMVVPEDHIRRIERLVQNLFICAPHASQVVALAALDCTDELQANMEVYRRNRALMMEGLPKAGFARIAPPDGAFYVYADVSDLTDDSRAFAAEILEKAGVAVTPGLDFDPVRGKGTLRFSYARSTADIEEGLARLARFMAAR</sequence>
<dbReference type="InterPro" id="IPR004839">
    <property type="entry name" value="Aminotransferase_I/II_large"/>
</dbReference>
<dbReference type="PANTHER" id="PTHR46383">
    <property type="entry name" value="ASPARTATE AMINOTRANSFERASE"/>
    <property type="match status" value="1"/>
</dbReference>
<proteinExistence type="inferred from homology"/>
<name>A0A4R2KDF8_9RHOB</name>
<evidence type="ECO:0000313" key="9">
    <source>
        <dbReference type="EMBL" id="TCO70964.1"/>
    </source>
</evidence>
<dbReference type="InterPro" id="IPR015424">
    <property type="entry name" value="PyrdxlP-dep_Trfase"/>
</dbReference>
<dbReference type="Gene3D" id="3.40.640.10">
    <property type="entry name" value="Type I PLP-dependent aspartate aminotransferase-like (Major domain)"/>
    <property type="match status" value="1"/>
</dbReference>
<evidence type="ECO:0000256" key="1">
    <source>
        <dbReference type="ARBA" id="ARBA00001933"/>
    </source>
</evidence>
<feature type="domain" description="Aminotransferase class I/classII large" evidence="8">
    <location>
        <begin position="32"/>
        <end position="372"/>
    </location>
</feature>
<dbReference type="AlphaFoldDB" id="A0A4R2KDF8"/>
<comment type="similarity">
    <text evidence="2 7">Belongs to the class-I pyridoxal-phosphate-dependent aminotransferase family.</text>
</comment>
<dbReference type="GO" id="GO:0004069">
    <property type="term" value="F:L-aspartate:2-oxoglutarate aminotransferase activity"/>
    <property type="evidence" value="ECO:0007669"/>
    <property type="project" value="UniProtKB-EC"/>
</dbReference>
<dbReference type="GO" id="GO:0030170">
    <property type="term" value="F:pyridoxal phosphate binding"/>
    <property type="evidence" value="ECO:0007669"/>
    <property type="project" value="InterPro"/>
</dbReference>
<dbReference type="InterPro" id="IPR015421">
    <property type="entry name" value="PyrdxlP-dep_Trfase_major"/>
</dbReference>
<dbReference type="Proteomes" id="UP000295142">
    <property type="component" value="Unassembled WGS sequence"/>
</dbReference>
<dbReference type="GO" id="GO:0006520">
    <property type="term" value="P:amino acid metabolic process"/>
    <property type="evidence" value="ECO:0007669"/>
    <property type="project" value="InterPro"/>
</dbReference>
<dbReference type="PROSITE" id="PS00105">
    <property type="entry name" value="AA_TRANSFER_CLASS_1"/>
    <property type="match status" value="1"/>
</dbReference>
<keyword evidence="10" id="KW-1185">Reference proteome</keyword>
<dbReference type="SUPFAM" id="SSF53383">
    <property type="entry name" value="PLP-dependent transferases"/>
    <property type="match status" value="1"/>
</dbReference>
<gene>
    <name evidence="9" type="ORF">EV655_108206</name>
</gene>
<dbReference type="EMBL" id="SLWW01000008">
    <property type="protein sequence ID" value="TCO70964.1"/>
    <property type="molecule type" value="Genomic_DNA"/>
</dbReference>
<dbReference type="InterPro" id="IPR004838">
    <property type="entry name" value="NHTrfase_class1_PyrdxlP-BS"/>
</dbReference>
<evidence type="ECO:0000256" key="4">
    <source>
        <dbReference type="ARBA" id="ARBA00022679"/>
    </source>
</evidence>
<organism evidence="9 10">
    <name type="scientific">Rhodovulum euryhalinum</name>
    <dbReference type="NCBI Taxonomy" id="35805"/>
    <lineage>
        <taxon>Bacteria</taxon>
        <taxon>Pseudomonadati</taxon>
        <taxon>Pseudomonadota</taxon>
        <taxon>Alphaproteobacteria</taxon>
        <taxon>Rhodobacterales</taxon>
        <taxon>Paracoccaceae</taxon>
        <taxon>Rhodovulum</taxon>
    </lineage>
</organism>
<evidence type="ECO:0000256" key="7">
    <source>
        <dbReference type="RuleBase" id="RU000481"/>
    </source>
</evidence>
<dbReference type="OrthoDB" id="9763453at2"/>